<dbReference type="STRING" id="907348.TresaDRAFT_2043"/>
<evidence type="ECO:0000256" key="8">
    <source>
        <dbReference type="ARBA" id="ARBA00022603"/>
    </source>
</evidence>
<evidence type="ECO:0000256" key="11">
    <source>
        <dbReference type="ARBA" id="ARBA00022679"/>
    </source>
</evidence>
<comment type="caution">
    <text evidence="25">The sequence shown here is derived from an EMBL/GenBank/DDBJ whole genome shotgun (WGS) entry which is preliminary data.</text>
</comment>
<dbReference type="Gene3D" id="3.20.20.20">
    <property type="entry name" value="Dihydropteroate synthase-like"/>
    <property type="match status" value="1"/>
</dbReference>
<evidence type="ECO:0000256" key="4">
    <source>
        <dbReference type="ARBA" id="ARBA00005178"/>
    </source>
</evidence>
<feature type="domain" description="B12-binding" evidence="23">
    <location>
        <begin position="763"/>
        <end position="888"/>
    </location>
</feature>
<dbReference type="GO" id="GO:0008705">
    <property type="term" value="F:methionine synthase activity"/>
    <property type="evidence" value="ECO:0007669"/>
    <property type="project" value="UniProtKB-EC"/>
</dbReference>
<dbReference type="PANTHER" id="PTHR45833">
    <property type="entry name" value="METHIONINE SYNTHASE"/>
    <property type="match status" value="1"/>
</dbReference>
<evidence type="ECO:0000256" key="7">
    <source>
        <dbReference type="ARBA" id="ARBA00013998"/>
    </source>
</evidence>
<evidence type="ECO:0000259" key="21">
    <source>
        <dbReference type="PROSITE" id="PS50970"/>
    </source>
</evidence>
<evidence type="ECO:0000256" key="14">
    <source>
        <dbReference type="ARBA" id="ARBA00022833"/>
    </source>
</evidence>
<comment type="catalytic activity">
    <reaction evidence="1">
        <text>(6S)-5-methyl-5,6,7,8-tetrahydrofolate + L-homocysteine = (6S)-5,6,7,8-tetrahydrofolate + L-methionine</text>
        <dbReference type="Rhea" id="RHEA:11172"/>
        <dbReference type="ChEBI" id="CHEBI:18608"/>
        <dbReference type="ChEBI" id="CHEBI:57453"/>
        <dbReference type="ChEBI" id="CHEBI:57844"/>
        <dbReference type="ChEBI" id="CHEBI:58199"/>
        <dbReference type="EC" id="2.1.1.13"/>
    </reaction>
</comment>
<dbReference type="PROSITE" id="PS51332">
    <property type="entry name" value="B12_BINDING"/>
    <property type="match status" value="1"/>
</dbReference>
<accession>H7ELC2</accession>
<proteinExistence type="inferred from homology"/>
<feature type="compositionally biased region" description="Polar residues" evidence="20">
    <location>
        <begin position="328"/>
        <end position="347"/>
    </location>
</feature>
<comment type="pathway">
    <text evidence="4">Amino-acid biosynthesis; L-methionine biosynthesis via de novo pathway; L-methionine from L-homocysteine (MetH route): step 1/1.</text>
</comment>
<dbReference type="InterPro" id="IPR050554">
    <property type="entry name" value="Met_Synthase/Corrinoid"/>
</dbReference>
<comment type="similarity">
    <text evidence="5">Belongs to the vitamin-B12 dependent methionine synthase family.</text>
</comment>
<evidence type="ECO:0000259" key="23">
    <source>
        <dbReference type="PROSITE" id="PS51332"/>
    </source>
</evidence>
<dbReference type="InterPro" id="IPR011005">
    <property type="entry name" value="Dihydropteroate_synth-like_sf"/>
</dbReference>
<feature type="binding site" evidence="19">
    <location>
        <position position="285"/>
    </location>
    <ligand>
        <name>Zn(2+)</name>
        <dbReference type="ChEBI" id="CHEBI:29105"/>
    </ligand>
</feature>
<name>H7ELC2_9SPIR</name>
<dbReference type="Pfam" id="PF02310">
    <property type="entry name" value="B12-binding"/>
    <property type="match status" value="1"/>
</dbReference>
<dbReference type="InterPro" id="IPR036589">
    <property type="entry name" value="HCY_dom_sf"/>
</dbReference>
<evidence type="ECO:0000256" key="19">
    <source>
        <dbReference type="PROSITE-ProRule" id="PRU00333"/>
    </source>
</evidence>
<organism evidence="25 26">
    <name type="scientific">Treponema saccharophilum DSM 2985</name>
    <dbReference type="NCBI Taxonomy" id="907348"/>
    <lineage>
        <taxon>Bacteria</taxon>
        <taxon>Pseudomonadati</taxon>
        <taxon>Spirochaetota</taxon>
        <taxon>Spirochaetia</taxon>
        <taxon>Spirochaetales</taxon>
        <taxon>Treponemataceae</taxon>
        <taxon>Treponema</taxon>
    </lineage>
</organism>
<gene>
    <name evidence="25" type="ORF">TresaDRAFT_2043</name>
</gene>
<dbReference type="Pfam" id="PF02574">
    <property type="entry name" value="S-methyl_trans"/>
    <property type="match status" value="1"/>
</dbReference>
<dbReference type="PANTHER" id="PTHR45833:SF1">
    <property type="entry name" value="METHIONINE SYNTHASE"/>
    <property type="match status" value="1"/>
</dbReference>
<reference evidence="25 26" key="1">
    <citation type="submission" date="2011-09" db="EMBL/GenBank/DDBJ databases">
        <title>The draft genome of Treponema saccharophilum DSM 2985.</title>
        <authorList>
            <consortium name="US DOE Joint Genome Institute (JGI-PGF)"/>
            <person name="Lucas S."/>
            <person name="Copeland A."/>
            <person name="Lapidus A."/>
            <person name="Glavina del Rio T."/>
            <person name="Dalin E."/>
            <person name="Tice H."/>
            <person name="Bruce D."/>
            <person name="Goodwin L."/>
            <person name="Pitluck S."/>
            <person name="Peters L."/>
            <person name="Kyrpides N."/>
            <person name="Mavromatis K."/>
            <person name="Ivanova N."/>
            <person name="Markowitz V."/>
            <person name="Cheng J.-F."/>
            <person name="Hugenholtz P."/>
            <person name="Woyke T."/>
            <person name="Wu D."/>
            <person name="Gronow S."/>
            <person name="Wellnitz S."/>
            <person name="Brambilla E."/>
            <person name="Klenk H.-P."/>
            <person name="Eisen J.A."/>
        </authorList>
    </citation>
    <scope>NUCLEOTIDE SEQUENCE [LARGE SCALE GENOMIC DNA]</scope>
    <source>
        <strain evidence="25 26">DSM 2985</strain>
    </source>
</reference>
<evidence type="ECO:0000256" key="13">
    <source>
        <dbReference type="ARBA" id="ARBA00022723"/>
    </source>
</evidence>
<dbReference type="InterPro" id="IPR000489">
    <property type="entry name" value="Pterin-binding_dom"/>
</dbReference>
<evidence type="ECO:0000256" key="10">
    <source>
        <dbReference type="ARBA" id="ARBA00022628"/>
    </source>
</evidence>
<keyword evidence="15" id="KW-0486">Methionine biosynthesis</keyword>
<dbReference type="SUPFAM" id="SSF82282">
    <property type="entry name" value="Homocysteine S-methyltransferase"/>
    <property type="match status" value="1"/>
</dbReference>
<evidence type="ECO:0000256" key="17">
    <source>
        <dbReference type="ARBA" id="ARBA00025552"/>
    </source>
</evidence>
<dbReference type="GO" id="GO:0005829">
    <property type="term" value="C:cytosol"/>
    <property type="evidence" value="ECO:0007669"/>
    <property type="project" value="TreeGrafter"/>
</dbReference>
<evidence type="ECO:0000256" key="3">
    <source>
        <dbReference type="ARBA" id="ARBA00001956"/>
    </source>
</evidence>
<dbReference type="eggNOG" id="COG0646">
    <property type="taxonomic scope" value="Bacteria"/>
</dbReference>
<keyword evidence="10" id="KW-0846">Cobalamin</keyword>
<dbReference type="EMBL" id="AGRW01000048">
    <property type="protein sequence ID" value="EIC01654.1"/>
    <property type="molecule type" value="Genomic_DNA"/>
</dbReference>
<keyword evidence="16" id="KW-0170">Cobalt</keyword>
<dbReference type="InterPro" id="IPR003759">
    <property type="entry name" value="Cbl-bd_cap"/>
</dbReference>
<dbReference type="GO" id="GO:0046872">
    <property type="term" value="F:metal ion binding"/>
    <property type="evidence" value="ECO:0007669"/>
    <property type="project" value="UniProtKB-KW"/>
</dbReference>
<evidence type="ECO:0000256" key="5">
    <source>
        <dbReference type="ARBA" id="ARBA00010398"/>
    </source>
</evidence>
<dbReference type="Pfam" id="PF02607">
    <property type="entry name" value="B12-binding_2"/>
    <property type="match status" value="1"/>
</dbReference>
<feature type="domain" description="Hcy-binding" evidence="21">
    <location>
        <begin position="10"/>
        <end position="299"/>
    </location>
</feature>
<dbReference type="SMART" id="SM01018">
    <property type="entry name" value="B12-binding_2"/>
    <property type="match status" value="1"/>
</dbReference>
<evidence type="ECO:0000256" key="18">
    <source>
        <dbReference type="ARBA" id="ARBA00031040"/>
    </source>
</evidence>
<keyword evidence="9" id="KW-0028">Amino-acid biosynthesis</keyword>
<sequence>MEKRKPAFREFLKERIQAGKPVYFDGGMGTMIQASGVTDYAIPEDLSVTNPDVIKEIHKKYIRAGAHVLTGNTFGINPLKIGDARFSLEEYLKAEFDVMKAAISEEKADGEPRYAAWDSGQIGRLLEPMGDMTFDEAYEAYKIAATTAEKYGAELAILETMSDLHELKAAILAVKENTKLPIVATTTFQDNLRTLTGADVLTCVTYLEALRVDVLGFNCGGSLPDGEELTRQFCRYSHTPVLVQPNAGIPTVVNGKAVFPARAGEFAQSQLRNRFSGALLLGGCCGTTPDHISAMIGAVESGKAAEDSGKRAEFKNIAEIGAKKTAEPRNSTDSTSAQQESGDNSASCRSVDTFICSYNSTVQIGGKAGPQIVGERINPTGKKKVKAALQAHDMNFVLDEAESQINAGAQILDVNVGLPGIDEAQTMVDAVKTIQAAFNVPLQLDSSEAPVLEKGLRYYNGKPLVNSVNGKREVMDKVFPLVAHYGGAVVALCIDEDGIAPTAEGRCAVARKIIAEAAKYGIPVRDIVIDTLTLTVSSQQKEALETCRAIEILKKEFGAQGLQFILGVSNISFGLPRRDIVNSRFFMAALYSGLTACIINPLSEPMMETYHGYRALAGFDENCLGYIEKYTGTTAPVYGISAEQARSLSGTEAGGTSNAKTPENSSAVLPADLTEEEKTLIDTICKGFKDASPDATRKLLDGGKKPVEIIDRCIVPALDLVGKDFESGRKFLPQLLLSADTVSAAFAVIKETLASSGAAAEEKGKIVIATVHGDIHDIGKNIVKAMLENYGYTVIDLGKNVPAETVVKTVVENEIRLVGLSALMTTTVASMEETIKLLREETAKLGRDVKIIAGGAVLTADYAAKIGADYFGKDAMATVAVAKEVFGK</sequence>
<dbReference type="GO" id="GO:0032259">
    <property type="term" value="P:methylation"/>
    <property type="evidence" value="ECO:0007669"/>
    <property type="project" value="UniProtKB-KW"/>
</dbReference>
<keyword evidence="14 19" id="KW-0862">Zinc</keyword>
<comment type="cofactor">
    <cofactor evidence="2 19">
        <name>Zn(2+)</name>
        <dbReference type="ChEBI" id="CHEBI:29105"/>
    </cofactor>
</comment>
<dbReference type="InterPro" id="IPR036594">
    <property type="entry name" value="Meth_synthase_dom"/>
</dbReference>
<dbReference type="PROSITE" id="PS50970">
    <property type="entry name" value="HCY"/>
    <property type="match status" value="1"/>
</dbReference>
<dbReference type="SUPFAM" id="SSF52242">
    <property type="entry name" value="Cobalamin (vitamin B12)-binding domain"/>
    <property type="match status" value="1"/>
</dbReference>
<dbReference type="EC" id="2.1.1.13" evidence="6"/>
<feature type="binding site" evidence="19">
    <location>
        <position position="284"/>
    </location>
    <ligand>
        <name>Zn(2+)</name>
        <dbReference type="ChEBI" id="CHEBI:29105"/>
    </ligand>
</feature>
<evidence type="ECO:0000259" key="22">
    <source>
        <dbReference type="PROSITE" id="PS50972"/>
    </source>
</evidence>
<dbReference type="eggNOG" id="COG1410">
    <property type="taxonomic scope" value="Bacteria"/>
</dbReference>
<keyword evidence="13 19" id="KW-0479">Metal-binding</keyword>
<keyword evidence="8 19" id="KW-0489">Methyltransferase</keyword>
<evidence type="ECO:0000256" key="1">
    <source>
        <dbReference type="ARBA" id="ARBA00001700"/>
    </source>
</evidence>
<dbReference type="GO" id="GO:0046653">
    <property type="term" value="P:tetrahydrofolate metabolic process"/>
    <property type="evidence" value="ECO:0007669"/>
    <property type="project" value="TreeGrafter"/>
</dbReference>
<dbReference type="Gene3D" id="3.20.20.330">
    <property type="entry name" value="Homocysteine-binding-like domain"/>
    <property type="match status" value="1"/>
</dbReference>
<evidence type="ECO:0000313" key="26">
    <source>
        <dbReference type="Proteomes" id="UP000003571"/>
    </source>
</evidence>
<keyword evidence="11 19" id="KW-0808">Transferase</keyword>
<protein>
    <recommendedName>
        <fullName evidence="7">Methionine synthase</fullName>
        <ecNumber evidence="6">2.1.1.13</ecNumber>
    </recommendedName>
    <alternativeName>
        <fullName evidence="18">5-methyltetrahydrofolate--homocysteine methyltransferase</fullName>
    </alternativeName>
</protein>
<dbReference type="Gene3D" id="1.10.1240.10">
    <property type="entry name" value="Methionine synthase domain"/>
    <property type="match status" value="1"/>
</dbReference>
<evidence type="ECO:0000259" key="24">
    <source>
        <dbReference type="PROSITE" id="PS51337"/>
    </source>
</evidence>
<evidence type="ECO:0000256" key="12">
    <source>
        <dbReference type="ARBA" id="ARBA00022691"/>
    </source>
</evidence>
<evidence type="ECO:0000313" key="25">
    <source>
        <dbReference type="EMBL" id="EIC01654.1"/>
    </source>
</evidence>
<dbReference type="GO" id="GO:0031419">
    <property type="term" value="F:cobalamin binding"/>
    <property type="evidence" value="ECO:0007669"/>
    <property type="project" value="UniProtKB-KW"/>
</dbReference>
<dbReference type="Pfam" id="PF00809">
    <property type="entry name" value="Pterin_bind"/>
    <property type="match status" value="1"/>
</dbReference>
<dbReference type="InterPro" id="IPR036724">
    <property type="entry name" value="Cobalamin-bd_sf"/>
</dbReference>
<evidence type="ECO:0000256" key="2">
    <source>
        <dbReference type="ARBA" id="ARBA00001947"/>
    </source>
</evidence>
<dbReference type="InterPro" id="IPR006158">
    <property type="entry name" value="Cobalamin-bd"/>
</dbReference>
<feature type="domain" description="Pterin-binding" evidence="22">
    <location>
        <begin position="370"/>
        <end position="617"/>
    </location>
</feature>
<comment type="function">
    <text evidence="17">Catalyzes the transfer of a methyl group from methyl-cobalamin to homocysteine, yielding enzyme-bound cob(I)alamin and methionine. Subsequently, remethylates the cofactor using methyltetrahydrofolate.</text>
</comment>
<keyword evidence="26" id="KW-1185">Reference proteome</keyword>
<dbReference type="InterPro" id="IPR003726">
    <property type="entry name" value="HCY_dom"/>
</dbReference>
<dbReference type="RefSeq" id="WP_002704689.1">
    <property type="nucleotide sequence ID" value="NZ_AGRW01000048.1"/>
</dbReference>
<dbReference type="SUPFAM" id="SSF47644">
    <property type="entry name" value="Methionine synthase domain"/>
    <property type="match status" value="1"/>
</dbReference>
<dbReference type="SUPFAM" id="SSF51717">
    <property type="entry name" value="Dihydropteroate synthetase-like"/>
    <property type="match status" value="1"/>
</dbReference>
<evidence type="ECO:0000256" key="6">
    <source>
        <dbReference type="ARBA" id="ARBA00012032"/>
    </source>
</evidence>
<evidence type="ECO:0000256" key="9">
    <source>
        <dbReference type="ARBA" id="ARBA00022605"/>
    </source>
</evidence>
<dbReference type="PROSITE" id="PS51337">
    <property type="entry name" value="B12_BINDING_NTER"/>
    <property type="match status" value="1"/>
</dbReference>
<dbReference type="PATRIC" id="fig|907348.3.peg.1706"/>
<keyword evidence="12" id="KW-0949">S-adenosyl-L-methionine</keyword>
<dbReference type="PROSITE" id="PS50972">
    <property type="entry name" value="PTERIN_BINDING"/>
    <property type="match status" value="1"/>
</dbReference>
<dbReference type="UniPathway" id="UPA00051">
    <property type="reaction ID" value="UER00081"/>
</dbReference>
<evidence type="ECO:0000256" key="16">
    <source>
        <dbReference type="ARBA" id="ARBA00023285"/>
    </source>
</evidence>
<feature type="region of interest" description="Disordered" evidence="20">
    <location>
        <begin position="319"/>
        <end position="347"/>
    </location>
</feature>
<feature type="domain" description="B12-binding N-terminal" evidence="24">
    <location>
        <begin position="667"/>
        <end position="761"/>
    </location>
</feature>
<dbReference type="Proteomes" id="UP000003571">
    <property type="component" value="Unassembled WGS sequence"/>
</dbReference>
<dbReference type="GO" id="GO:0050667">
    <property type="term" value="P:homocysteine metabolic process"/>
    <property type="evidence" value="ECO:0007669"/>
    <property type="project" value="TreeGrafter"/>
</dbReference>
<evidence type="ECO:0000256" key="15">
    <source>
        <dbReference type="ARBA" id="ARBA00023167"/>
    </source>
</evidence>
<evidence type="ECO:0000256" key="20">
    <source>
        <dbReference type="SAM" id="MobiDB-lite"/>
    </source>
</evidence>
<feature type="binding site" evidence="19">
    <location>
        <position position="219"/>
    </location>
    <ligand>
        <name>Zn(2+)</name>
        <dbReference type="ChEBI" id="CHEBI:29105"/>
    </ligand>
</feature>
<dbReference type="CDD" id="cd02070">
    <property type="entry name" value="corrinoid_protein_B12-BD"/>
    <property type="match status" value="1"/>
</dbReference>
<dbReference type="Gene3D" id="3.40.50.280">
    <property type="entry name" value="Cobalamin-binding domain"/>
    <property type="match status" value="1"/>
</dbReference>
<comment type="cofactor">
    <cofactor evidence="3">
        <name>methylcob(III)alamin</name>
        <dbReference type="ChEBI" id="CHEBI:28115"/>
    </cofactor>
</comment>
<dbReference type="AlphaFoldDB" id="H7ELC2"/>